<accession>A0A6G6WKR0</accession>
<evidence type="ECO:0000256" key="2">
    <source>
        <dbReference type="ARBA" id="ARBA00023125"/>
    </source>
</evidence>
<dbReference type="SMART" id="SM00347">
    <property type="entry name" value="HTH_MARR"/>
    <property type="match status" value="1"/>
</dbReference>
<reference evidence="5 6" key="1">
    <citation type="submission" date="2020-02" db="EMBL/GenBank/DDBJ databases">
        <title>Full genome sequence of Nocardioides sp. R-3366.</title>
        <authorList>
            <person name="Im W.-T."/>
        </authorList>
    </citation>
    <scope>NUCLEOTIDE SEQUENCE [LARGE SCALE GENOMIC DNA]</scope>
    <source>
        <strain evidence="5 6">R-3366</strain>
    </source>
</reference>
<dbReference type="KEGG" id="nano:G5V58_11250"/>
<dbReference type="AlphaFoldDB" id="A0A6G6WKR0"/>
<dbReference type="PRINTS" id="PR00598">
    <property type="entry name" value="HTHMARR"/>
</dbReference>
<dbReference type="Pfam" id="PF01047">
    <property type="entry name" value="MarR"/>
    <property type="match status" value="1"/>
</dbReference>
<evidence type="ECO:0000313" key="5">
    <source>
        <dbReference type="EMBL" id="QIG45921.1"/>
    </source>
</evidence>
<dbReference type="InterPro" id="IPR000835">
    <property type="entry name" value="HTH_MarR-typ"/>
</dbReference>
<dbReference type="PANTHER" id="PTHR33164:SF57">
    <property type="entry name" value="MARR-FAMILY TRANSCRIPTIONAL REGULATOR"/>
    <property type="match status" value="1"/>
</dbReference>
<evidence type="ECO:0000259" key="4">
    <source>
        <dbReference type="PROSITE" id="PS50995"/>
    </source>
</evidence>
<dbReference type="InterPro" id="IPR039422">
    <property type="entry name" value="MarR/SlyA-like"/>
</dbReference>
<dbReference type="InterPro" id="IPR036390">
    <property type="entry name" value="WH_DNA-bd_sf"/>
</dbReference>
<dbReference type="PROSITE" id="PS50995">
    <property type="entry name" value="HTH_MARR_2"/>
    <property type="match status" value="1"/>
</dbReference>
<dbReference type="InterPro" id="IPR036388">
    <property type="entry name" value="WH-like_DNA-bd_sf"/>
</dbReference>
<feature type="domain" description="HTH marR-type" evidence="4">
    <location>
        <begin position="1"/>
        <end position="115"/>
    </location>
</feature>
<dbReference type="InterPro" id="IPR023187">
    <property type="entry name" value="Tscrpt_reg_MarR-type_CS"/>
</dbReference>
<dbReference type="SUPFAM" id="SSF46785">
    <property type="entry name" value="Winged helix' DNA-binding domain"/>
    <property type="match status" value="1"/>
</dbReference>
<keyword evidence="1" id="KW-0805">Transcription regulation</keyword>
<organism evidence="5 6">
    <name type="scientific">Nocardioides anomalus</name>
    <dbReference type="NCBI Taxonomy" id="2712223"/>
    <lineage>
        <taxon>Bacteria</taxon>
        <taxon>Bacillati</taxon>
        <taxon>Actinomycetota</taxon>
        <taxon>Actinomycetes</taxon>
        <taxon>Propionibacteriales</taxon>
        <taxon>Nocardioidaceae</taxon>
        <taxon>Nocardioides</taxon>
    </lineage>
</organism>
<name>A0A6G6WKR0_9ACTN</name>
<protein>
    <submittedName>
        <fullName evidence="5">MarR family transcriptional regulator</fullName>
    </submittedName>
</protein>
<dbReference type="GO" id="GO:0006950">
    <property type="term" value="P:response to stress"/>
    <property type="evidence" value="ECO:0007669"/>
    <property type="project" value="TreeGrafter"/>
</dbReference>
<evidence type="ECO:0000256" key="1">
    <source>
        <dbReference type="ARBA" id="ARBA00023015"/>
    </source>
</evidence>
<dbReference type="EMBL" id="CP049257">
    <property type="protein sequence ID" value="QIG45921.1"/>
    <property type="molecule type" value="Genomic_DNA"/>
</dbReference>
<sequence>MAAFASYDVTPSQVRAIRVITQHDGGVRASELAQQLRIAPRSATEVVDALEEKGLVARDPDPADRRATLVSLTDRGRALSEDVRRARGVESERMFERLTRTERADLARILAKLAED</sequence>
<gene>
    <name evidence="5" type="ORF">G5V58_11250</name>
</gene>
<proteinExistence type="predicted"/>
<keyword evidence="2" id="KW-0238">DNA-binding</keyword>
<dbReference type="GO" id="GO:0003700">
    <property type="term" value="F:DNA-binding transcription factor activity"/>
    <property type="evidence" value="ECO:0007669"/>
    <property type="project" value="InterPro"/>
</dbReference>
<dbReference type="PROSITE" id="PS01117">
    <property type="entry name" value="HTH_MARR_1"/>
    <property type="match status" value="1"/>
</dbReference>
<evidence type="ECO:0000256" key="3">
    <source>
        <dbReference type="ARBA" id="ARBA00023163"/>
    </source>
</evidence>
<evidence type="ECO:0000313" key="6">
    <source>
        <dbReference type="Proteomes" id="UP000502996"/>
    </source>
</evidence>
<keyword evidence="6" id="KW-1185">Reference proteome</keyword>
<dbReference type="Gene3D" id="1.10.10.10">
    <property type="entry name" value="Winged helix-like DNA-binding domain superfamily/Winged helix DNA-binding domain"/>
    <property type="match status" value="1"/>
</dbReference>
<dbReference type="Proteomes" id="UP000502996">
    <property type="component" value="Chromosome"/>
</dbReference>
<dbReference type="PANTHER" id="PTHR33164">
    <property type="entry name" value="TRANSCRIPTIONAL REGULATOR, MARR FAMILY"/>
    <property type="match status" value="1"/>
</dbReference>
<dbReference type="GO" id="GO:0003677">
    <property type="term" value="F:DNA binding"/>
    <property type="evidence" value="ECO:0007669"/>
    <property type="project" value="UniProtKB-KW"/>
</dbReference>
<keyword evidence="3" id="KW-0804">Transcription</keyword>